<dbReference type="SUPFAM" id="SSF48498">
    <property type="entry name" value="Tetracyclin repressor-like, C-terminal domain"/>
    <property type="match status" value="1"/>
</dbReference>
<accession>A0A917XFD0</accession>
<feature type="DNA-binding region" description="H-T-H motif" evidence="4">
    <location>
        <begin position="44"/>
        <end position="63"/>
    </location>
</feature>
<reference evidence="6" key="1">
    <citation type="journal article" date="2014" name="Int. J. Syst. Evol. Microbiol.">
        <title>Complete genome sequence of Corynebacterium casei LMG S-19264T (=DSM 44701T), isolated from a smear-ripened cheese.</title>
        <authorList>
            <consortium name="US DOE Joint Genome Institute (JGI-PGF)"/>
            <person name="Walter F."/>
            <person name="Albersmeier A."/>
            <person name="Kalinowski J."/>
            <person name="Ruckert C."/>
        </authorList>
    </citation>
    <scope>NUCLEOTIDE SEQUENCE</scope>
    <source>
        <strain evidence="6">CGMCC 4.7110</strain>
    </source>
</reference>
<dbReference type="PANTHER" id="PTHR30055:SF234">
    <property type="entry name" value="HTH-TYPE TRANSCRIPTIONAL REGULATOR BETI"/>
    <property type="match status" value="1"/>
</dbReference>
<evidence type="ECO:0000256" key="1">
    <source>
        <dbReference type="ARBA" id="ARBA00023015"/>
    </source>
</evidence>
<evidence type="ECO:0000259" key="5">
    <source>
        <dbReference type="PROSITE" id="PS50977"/>
    </source>
</evidence>
<feature type="domain" description="HTH tetR-type" evidence="5">
    <location>
        <begin position="21"/>
        <end position="81"/>
    </location>
</feature>
<evidence type="ECO:0000313" key="6">
    <source>
        <dbReference type="EMBL" id="GGN19978.1"/>
    </source>
</evidence>
<dbReference type="Proteomes" id="UP000653411">
    <property type="component" value="Unassembled WGS sequence"/>
</dbReference>
<organism evidence="6 7">
    <name type="scientific">Streptomyces fuscichromogenes</name>
    <dbReference type="NCBI Taxonomy" id="1324013"/>
    <lineage>
        <taxon>Bacteria</taxon>
        <taxon>Bacillati</taxon>
        <taxon>Actinomycetota</taxon>
        <taxon>Actinomycetes</taxon>
        <taxon>Kitasatosporales</taxon>
        <taxon>Streptomycetaceae</taxon>
        <taxon>Streptomyces</taxon>
    </lineage>
</organism>
<protein>
    <submittedName>
        <fullName evidence="6">TetR family transcriptional regulator</fullName>
    </submittedName>
</protein>
<dbReference type="SUPFAM" id="SSF46689">
    <property type="entry name" value="Homeodomain-like"/>
    <property type="match status" value="1"/>
</dbReference>
<dbReference type="PANTHER" id="PTHR30055">
    <property type="entry name" value="HTH-TYPE TRANSCRIPTIONAL REGULATOR RUTR"/>
    <property type="match status" value="1"/>
</dbReference>
<dbReference type="PROSITE" id="PS50977">
    <property type="entry name" value="HTH_TETR_2"/>
    <property type="match status" value="1"/>
</dbReference>
<evidence type="ECO:0000256" key="2">
    <source>
        <dbReference type="ARBA" id="ARBA00023125"/>
    </source>
</evidence>
<dbReference type="InterPro" id="IPR009057">
    <property type="entry name" value="Homeodomain-like_sf"/>
</dbReference>
<keyword evidence="2 4" id="KW-0238">DNA-binding</keyword>
<name>A0A917XFD0_9ACTN</name>
<dbReference type="Gene3D" id="1.10.357.10">
    <property type="entry name" value="Tetracycline Repressor, domain 2"/>
    <property type="match status" value="1"/>
</dbReference>
<keyword evidence="1" id="KW-0805">Transcription regulation</keyword>
<sequence>MRQPYYPERMLERRTQAERRSDSQARLVAAAIRLLGTRGYAGASLAEIGREAGLSRGLVNHHFGSKEACMRAVVTAIRERARAHLSSDLRGVAALDDLFDVYFGGLVDREDPSARALYVLLVEGITATPGLRDAIAETNMVVRRLIVEMIGDEAADPDASAVVVEGILRGVALQWLADPDNVELAAATDAAKAAVRGLLAA</sequence>
<dbReference type="PROSITE" id="PS01081">
    <property type="entry name" value="HTH_TETR_1"/>
    <property type="match status" value="1"/>
</dbReference>
<comment type="caution">
    <text evidence="6">The sequence shown here is derived from an EMBL/GenBank/DDBJ whole genome shotgun (WGS) entry which is preliminary data.</text>
</comment>
<gene>
    <name evidence="6" type="ORF">GCM10011578_050170</name>
</gene>
<dbReference type="InterPro" id="IPR001647">
    <property type="entry name" value="HTH_TetR"/>
</dbReference>
<dbReference type="GO" id="GO:0003700">
    <property type="term" value="F:DNA-binding transcription factor activity"/>
    <property type="evidence" value="ECO:0007669"/>
    <property type="project" value="TreeGrafter"/>
</dbReference>
<reference evidence="6" key="2">
    <citation type="submission" date="2020-09" db="EMBL/GenBank/DDBJ databases">
        <authorList>
            <person name="Sun Q."/>
            <person name="Zhou Y."/>
        </authorList>
    </citation>
    <scope>NUCLEOTIDE SEQUENCE</scope>
    <source>
        <strain evidence="6">CGMCC 4.7110</strain>
    </source>
</reference>
<dbReference type="InterPro" id="IPR050109">
    <property type="entry name" value="HTH-type_TetR-like_transc_reg"/>
</dbReference>
<evidence type="ECO:0000313" key="7">
    <source>
        <dbReference type="Proteomes" id="UP000653411"/>
    </source>
</evidence>
<dbReference type="InterPro" id="IPR036271">
    <property type="entry name" value="Tet_transcr_reg_TetR-rel_C_sf"/>
</dbReference>
<keyword evidence="3" id="KW-0804">Transcription</keyword>
<evidence type="ECO:0000256" key="4">
    <source>
        <dbReference type="PROSITE-ProRule" id="PRU00335"/>
    </source>
</evidence>
<dbReference type="EMBL" id="BMML01000011">
    <property type="protein sequence ID" value="GGN19978.1"/>
    <property type="molecule type" value="Genomic_DNA"/>
</dbReference>
<dbReference type="AlphaFoldDB" id="A0A917XFD0"/>
<keyword evidence="7" id="KW-1185">Reference proteome</keyword>
<dbReference type="PRINTS" id="PR00455">
    <property type="entry name" value="HTHTETR"/>
</dbReference>
<dbReference type="Pfam" id="PF00440">
    <property type="entry name" value="TetR_N"/>
    <property type="match status" value="1"/>
</dbReference>
<evidence type="ECO:0000256" key="3">
    <source>
        <dbReference type="ARBA" id="ARBA00023163"/>
    </source>
</evidence>
<dbReference type="GO" id="GO:0000976">
    <property type="term" value="F:transcription cis-regulatory region binding"/>
    <property type="evidence" value="ECO:0007669"/>
    <property type="project" value="TreeGrafter"/>
</dbReference>
<dbReference type="InterPro" id="IPR023772">
    <property type="entry name" value="DNA-bd_HTH_TetR-type_CS"/>
</dbReference>
<proteinExistence type="predicted"/>